<name>A0A175VYV1_9PEZI</name>
<dbReference type="InterPro" id="IPR053137">
    <property type="entry name" value="NLR-like"/>
</dbReference>
<dbReference type="AlphaFoldDB" id="A0A175VYV1"/>
<keyword evidence="5" id="KW-1185">Reference proteome</keyword>
<dbReference type="Gene3D" id="3.40.50.300">
    <property type="entry name" value="P-loop containing nucleotide triphosphate hydrolases"/>
    <property type="match status" value="1"/>
</dbReference>
<dbReference type="Gene3D" id="3.40.50.1820">
    <property type="entry name" value="alpha/beta hydrolase"/>
    <property type="match status" value="1"/>
</dbReference>
<dbReference type="PRINTS" id="PR00381">
    <property type="entry name" value="KINESINLIGHT"/>
</dbReference>
<dbReference type="InterPro" id="IPR019734">
    <property type="entry name" value="TPR_rpt"/>
</dbReference>
<dbReference type="PANTHER" id="PTHR46082">
    <property type="entry name" value="ATP/GTP-BINDING PROTEIN-RELATED"/>
    <property type="match status" value="1"/>
</dbReference>
<dbReference type="GO" id="GO:0043531">
    <property type="term" value="F:ADP binding"/>
    <property type="evidence" value="ECO:0007669"/>
    <property type="project" value="InterPro"/>
</dbReference>
<dbReference type="VEuPathDB" id="FungiDB:MMYC01_206165"/>
<dbReference type="InterPro" id="IPR029058">
    <property type="entry name" value="AB_hydrolase_fold"/>
</dbReference>
<dbReference type="Pfam" id="PF13424">
    <property type="entry name" value="TPR_12"/>
    <property type="match status" value="3"/>
</dbReference>
<evidence type="ECO:0000256" key="2">
    <source>
        <dbReference type="SAM" id="MobiDB-lite"/>
    </source>
</evidence>
<keyword evidence="1" id="KW-0802">TPR repeat</keyword>
<dbReference type="PROSITE" id="PS50005">
    <property type="entry name" value="TPR"/>
    <property type="match status" value="2"/>
</dbReference>
<evidence type="ECO:0000313" key="5">
    <source>
        <dbReference type="Proteomes" id="UP000078237"/>
    </source>
</evidence>
<evidence type="ECO:0000313" key="4">
    <source>
        <dbReference type="EMBL" id="KXX76361.1"/>
    </source>
</evidence>
<dbReference type="STRING" id="100816.A0A175VYV1"/>
<dbReference type="PANTHER" id="PTHR46082:SF6">
    <property type="entry name" value="AAA+ ATPASE DOMAIN-CONTAINING PROTEIN-RELATED"/>
    <property type="match status" value="1"/>
</dbReference>
<proteinExistence type="predicted"/>
<feature type="repeat" description="TPR" evidence="1">
    <location>
        <begin position="708"/>
        <end position="741"/>
    </location>
</feature>
<dbReference type="Proteomes" id="UP000078237">
    <property type="component" value="Unassembled WGS sequence"/>
</dbReference>
<organism evidence="4 5">
    <name type="scientific">Madurella mycetomatis</name>
    <dbReference type="NCBI Taxonomy" id="100816"/>
    <lineage>
        <taxon>Eukaryota</taxon>
        <taxon>Fungi</taxon>
        <taxon>Dikarya</taxon>
        <taxon>Ascomycota</taxon>
        <taxon>Pezizomycotina</taxon>
        <taxon>Sordariomycetes</taxon>
        <taxon>Sordariomycetidae</taxon>
        <taxon>Sordariales</taxon>
        <taxon>Sordariales incertae sedis</taxon>
        <taxon>Madurella</taxon>
    </lineage>
</organism>
<evidence type="ECO:0000259" key="3">
    <source>
        <dbReference type="Pfam" id="PF00931"/>
    </source>
</evidence>
<feature type="compositionally biased region" description="Pro residues" evidence="2">
    <location>
        <begin position="20"/>
        <end position="35"/>
    </location>
</feature>
<dbReference type="SUPFAM" id="SSF52540">
    <property type="entry name" value="P-loop containing nucleoside triphosphate hydrolases"/>
    <property type="match status" value="1"/>
</dbReference>
<feature type="domain" description="NB-ARC" evidence="3">
    <location>
        <begin position="340"/>
        <end position="494"/>
    </location>
</feature>
<dbReference type="NCBIfam" id="NF040586">
    <property type="entry name" value="FxSxx_TPR"/>
    <property type="match status" value="1"/>
</dbReference>
<dbReference type="InterPro" id="IPR011990">
    <property type="entry name" value="TPR-like_helical_dom_sf"/>
</dbReference>
<sequence>MTFRFWQWPANRRRKRDPPSRNPTPPSPFESPPIPSFPDGVKVLHDCPDAAVDICFVHGLTGDRESTWTARRQSAPWPKTLLPPKLSRARILTYGYDAYIVRKGVAGSNRLIDHATNLLNDLTADRVCCNASSRPIIFVVHSLGGLVCKQAILLSRNNPETHLRGIFDCTIGIAFIGTPHRGAWMADWGNISASALGLVKSVNKSLFEILQTDNQALQLIQANFWSMIRERQKAGQPPEVTCFVEELPLPGVGRVVSKESATLEGYNSITIHANHRDMVRFASAEENGFKRLLGELVRWERQAAPDERHWIVPFGRNKEFVGREAILRDLLGRIPPSVDKDDCQRTAIEGLGGVGKTQIALEAAFRVSNAHPDCSVFWVPAVDVTSFENGYRAIGQQLKVPGTDEEKADIKALVKAALSRESTSSWLLIIDNSDDRELLFGATALADYLPFSRRGSILFTTRNHEVAVKLVGPESHIIPVEEMSRDEALKLLQKGLKGDQMRDTTSTDALLEFLANLPLAIRQASAYMAEKQISTTQYLGLCKSSDEDMIELLSRDFEDRHRYKGIQNPVTTTWLISFRHISDHDPLAADYLRFMCFLAGKDIPQSLLPPAGRLKTVDAIGTLKAYAFISQRKESDTYDIHRLVQISMLRWLAQSGEQKERTAKVLQRLADVFPFPKHENREEWIRYLPHTQCALELRKSADDEEAPAGLLFNVGESLYMLGKYQGAEEMHRQALQLKEKVLGKEHPDTLTSMSNLANVLKSQGKYEEAEQINRQALQLKEKVLGKEHPDTLASMNNLALVLESQGEYEEAEQIHRQALQLKEKVLGKEHPDTLTSMNNLANVLKSQGKYKEAEQIHRQELGLSEKVLGKEHPDTLTSMNNLANVLKSQGKYKEAEQIHRQELGLSEKVLGKEHPDTLTSMSNLANVLKSQGKYEEAEQMHRQAL</sequence>
<reference evidence="4 5" key="1">
    <citation type="journal article" date="2016" name="Genome Announc.">
        <title>Genome Sequence of Madurella mycetomatis mm55, Isolated from a Human Mycetoma Case in Sudan.</title>
        <authorList>
            <person name="Smit S."/>
            <person name="Derks M.F."/>
            <person name="Bervoets S."/>
            <person name="Fahal A."/>
            <person name="van Leeuwen W."/>
            <person name="van Belkum A."/>
            <person name="van de Sande W.W."/>
        </authorList>
    </citation>
    <scope>NUCLEOTIDE SEQUENCE [LARGE SCALE GENOMIC DNA]</scope>
    <source>
        <strain evidence="5">mm55</strain>
    </source>
</reference>
<dbReference type="InterPro" id="IPR002182">
    <property type="entry name" value="NB-ARC"/>
</dbReference>
<dbReference type="Gene3D" id="1.25.40.10">
    <property type="entry name" value="Tetratricopeptide repeat domain"/>
    <property type="match status" value="2"/>
</dbReference>
<evidence type="ECO:0000256" key="1">
    <source>
        <dbReference type="PROSITE-ProRule" id="PRU00339"/>
    </source>
</evidence>
<dbReference type="InterPro" id="IPR027417">
    <property type="entry name" value="P-loop_NTPase"/>
</dbReference>
<feature type="repeat" description="TPR" evidence="1">
    <location>
        <begin position="792"/>
        <end position="825"/>
    </location>
</feature>
<dbReference type="SMART" id="SM00028">
    <property type="entry name" value="TPR"/>
    <property type="match status" value="6"/>
</dbReference>
<dbReference type="Pfam" id="PF00931">
    <property type="entry name" value="NB-ARC"/>
    <property type="match status" value="1"/>
</dbReference>
<comment type="caution">
    <text evidence="4">The sequence shown here is derived from an EMBL/GenBank/DDBJ whole genome shotgun (WGS) entry which is preliminary data.</text>
</comment>
<dbReference type="SUPFAM" id="SSF48452">
    <property type="entry name" value="TPR-like"/>
    <property type="match status" value="1"/>
</dbReference>
<dbReference type="OrthoDB" id="626167at2759"/>
<feature type="region of interest" description="Disordered" evidence="2">
    <location>
        <begin position="1"/>
        <end position="35"/>
    </location>
</feature>
<dbReference type="SUPFAM" id="SSF53474">
    <property type="entry name" value="alpha/beta-Hydrolases"/>
    <property type="match status" value="1"/>
</dbReference>
<dbReference type="PROSITE" id="PS50293">
    <property type="entry name" value="TPR_REGION"/>
    <property type="match status" value="1"/>
</dbReference>
<accession>A0A175VYV1</accession>
<protein>
    <submittedName>
        <fullName evidence="4">Kinesin light chain</fullName>
    </submittedName>
</protein>
<gene>
    <name evidence="4" type="ORF">MMYC01_206165</name>
</gene>
<dbReference type="EMBL" id="LCTW02000215">
    <property type="protein sequence ID" value="KXX76361.1"/>
    <property type="molecule type" value="Genomic_DNA"/>
</dbReference>